<feature type="region of interest" description="Disordered" evidence="1">
    <location>
        <begin position="19"/>
        <end position="42"/>
    </location>
</feature>
<dbReference type="Proteomes" id="UP000266313">
    <property type="component" value="Chromosome"/>
</dbReference>
<name>A0A250KWW0_9GAMM</name>
<gene>
    <name evidence="2" type="ORF">sS8_4074</name>
</gene>
<evidence type="ECO:0000313" key="2">
    <source>
        <dbReference type="EMBL" id="BBA36004.1"/>
    </source>
</evidence>
<dbReference type="EMBL" id="AP017928">
    <property type="protein sequence ID" value="BBA36004.1"/>
    <property type="molecule type" value="Genomic_DNA"/>
</dbReference>
<keyword evidence="3" id="KW-1185">Reference proteome</keyword>
<proteinExistence type="predicted"/>
<organism evidence="2 3">
    <name type="scientific">Methylocaldum marinum</name>
    <dbReference type="NCBI Taxonomy" id="1432792"/>
    <lineage>
        <taxon>Bacteria</taxon>
        <taxon>Pseudomonadati</taxon>
        <taxon>Pseudomonadota</taxon>
        <taxon>Gammaproteobacteria</taxon>
        <taxon>Methylococcales</taxon>
        <taxon>Methylococcaceae</taxon>
        <taxon>Methylocaldum</taxon>
    </lineage>
</organism>
<accession>A0A250KWW0</accession>
<protein>
    <submittedName>
        <fullName evidence="2">Uncharacterized protein</fullName>
    </submittedName>
</protein>
<reference evidence="2 3" key="1">
    <citation type="submission" date="2016-12" db="EMBL/GenBank/DDBJ databases">
        <title>Genome sequencing of Methylocaldum marinum.</title>
        <authorList>
            <person name="Takeuchi M."/>
            <person name="Kamagata Y."/>
            <person name="Hiraoka S."/>
            <person name="Oshima K."/>
            <person name="Hattori M."/>
            <person name="Iwasaki W."/>
        </authorList>
    </citation>
    <scope>NUCLEOTIDE SEQUENCE [LARGE SCALE GENOMIC DNA]</scope>
    <source>
        <strain evidence="2 3">S8</strain>
    </source>
</reference>
<evidence type="ECO:0000256" key="1">
    <source>
        <dbReference type="SAM" id="MobiDB-lite"/>
    </source>
</evidence>
<evidence type="ECO:0000313" key="3">
    <source>
        <dbReference type="Proteomes" id="UP000266313"/>
    </source>
</evidence>
<dbReference type="KEGG" id="mmai:sS8_4074"/>
<feature type="compositionally biased region" description="Polar residues" evidence="1">
    <location>
        <begin position="24"/>
        <end position="42"/>
    </location>
</feature>
<dbReference type="AlphaFoldDB" id="A0A250KWW0"/>
<sequence>MLAVGFDDKSSASRINRFVKRESPNTAPPNSSFAHATKSVQNQKSTAYNIRRLVGNGVPPEGIAGEARIEKEHMQWTIKSITGHLEKPPWSARAR</sequence>